<organism evidence="12 13">
    <name type="scientific">Yarrowia lipolytica</name>
    <name type="common">Candida lipolytica</name>
    <dbReference type="NCBI Taxonomy" id="4952"/>
    <lineage>
        <taxon>Eukaryota</taxon>
        <taxon>Fungi</taxon>
        <taxon>Dikarya</taxon>
        <taxon>Ascomycota</taxon>
        <taxon>Saccharomycotina</taxon>
        <taxon>Dipodascomycetes</taxon>
        <taxon>Dipodascales</taxon>
        <taxon>Dipodascales incertae sedis</taxon>
        <taxon>Yarrowia</taxon>
    </lineage>
</organism>
<dbReference type="GO" id="GO:0042256">
    <property type="term" value="P:cytosolic ribosome assembly"/>
    <property type="evidence" value="ECO:0007669"/>
    <property type="project" value="EnsemblFungi"/>
</dbReference>
<keyword evidence="6" id="KW-0539">Nucleus</keyword>
<evidence type="ECO:0000313" key="13">
    <source>
        <dbReference type="Proteomes" id="UP000182444"/>
    </source>
</evidence>
<dbReference type="OMA" id="TIISAKC"/>
<comment type="subcellular location">
    <subcellularLocation>
        <location evidence="2">Cytoplasm</location>
    </subcellularLocation>
    <subcellularLocation>
        <location evidence="1">Nucleus</location>
    </subcellularLocation>
</comment>
<dbReference type="VEuPathDB" id="FungiDB:YALI0_F25267g"/>
<evidence type="ECO:0000259" key="11">
    <source>
        <dbReference type="Pfam" id="PF20268"/>
    </source>
</evidence>
<keyword evidence="4" id="KW-0963">Cytoplasm</keyword>
<evidence type="ECO:0000259" key="10">
    <source>
        <dbReference type="Pfam" id="PF09377"/>
    </source>
</evidence>
<feature type="domain" description="Ribosome maturation protein SDO1/SBDS N-terminal" evidence="9">
    <location>
        <begin position="15"/>
        <end position="102"/>
    </location>
</feature>
<dbReference type="InterPro" id="IPR037188">
    <property type="entry name" value="Sdo1/SBDS_central_sf"/>
</dbReference>
<evidence type="ECO:0000256" key="7">
    <source>
        <dbReference type="ARBA" id="ARBA00049708"/>
    </source>
</evidence>
<evidence type="ECO:0000313" key="12">
    <source>
        <dbReference type="EMBL" id="AOW07682.1"/>
    </source>
</evidence>
<dbReference type="Pfam" id="PF09377">
    <property type="entry name" value="SBDS_domain_II"/>
    <property type="match status" value="1"/>
</dbReference>
<keyword evidence="5" id="KW-0690">Ribosome biogenesis</keyword>
<dbReference type="PANTHER" id="PTHR10927">
    <property type="entry name" value="RIBOSOME MATURATION PROTEIN SBDS"/>
    <property type="match status" value="1"/>
</dbReference>
<dbReference type="RefSeq" id="XP_505862.3">
    <property type="nucleotide sequence ID" value="XM_505862.3"/>
</dbReference>
<dbReference type="InterPro" id="IPR046928">
    <property type="entry name" value="SDO1/SBDS_C"/>
</dbReference>
<dbReference type="VEuPathDB" id="FungiDB:YALI1_F32565g"/>
<dbReference type="GO" id="GO:0005634">
    <property type="term" value="C:nucleus"/>
    <property type="evidence" value="ECO:0007669"/>
    <property type="project" value="UniProtKB-SubCell"/>
</dbReference>
<dbReference type="FunFam" id="3.30.1250.10:FF:000001">
    <property type="entry name" value="SBDS, ribosome maturation factor"/>
    <property type="match status" value="1"/>
</dbReference>
<comment type="similarity">
    <text evidence="3">Belongs to the SDO1/SBDS family.</text>
</comment>
<dbReference type="GO" id="GO:1990932">
    <property type="term" value="F:5.8S rRNA binding"/>
    <property type="evidence" value="ECO:0007669"/>
    <property type="project" value="EnsemblFungi"/>
</dbReference>
<proteinExistence type="inferred from homology"/>
<dbReference type="InterPro" id="IPR039100">
    <property type="entry name" value="Sdo1/SBDS-like"/>
</dbReference>
<reference evidence="12 13" key="1">
    <citation type="journal article" date="2016" name="PLoS ONE">
        <title>Sequence Assembly of Yarrowia lipolytica Strain W29/CLIB89 Shows Transposable Element Diversity.</title>
        <authorList>
            <person name="Magnan C."/>
            <person name="Yu J."/>
            <person name="Chang I."/>
            <person name="Jahn E."/>
            <person name="Kanomata Y."/>
            <person name="Wu J."/>
            <person name="Zeller M."/>
            <person name="Oakes M."/>
            <person name="Baldi P."/>
            <person name="Sandmeyer S."/>
        </authorList>
    </citation>
    <scope>NUCLEOTIDE SEQUENCE [LARGE SCALE GENOMIC DNA]</scope>
    <source>
        <strain evidence="13">CLIB89(W29)</strain>
    </source>
</reference>
<dbReference type="KEGG" id="yli:2908378"/>
<dbReference type="SUPFAM" id="SSF89895">
    <property type="entry name" value="FYSH domain"/>
    <property type="match status" value="1"/>
</dbReference>
<dbReference type="InterPro" id="IPR018023">
    <property type="entry name" value="Ribosome_mat_SBDS_CS"/>
</dbReference>
<dbReference type="Gene3D" id="1.10.10.900">
    <property type="entry name" value="SBDS protein C-terminal domain, subdomain 1"/>
    <property type="match status" value="1"/>
</dbReference>
<feature type="domain" description="Ribosome maturation protein SDO1/SBDS C-terminal" evidence="11">
    <location>
        <begin position="175"/>
        <end position="239"/>
    </location>
</feature>
<gene>
    <name evidence="12" type="ORF">YALI1_F32565g</name>
</gene>
<protein>
    <recommendedName>
        <fullName evidence="8">Ribosome maturation protein SDO1</fullName>
    </recommendedName>
</protein>
<dbReference type="Pfam" id="PF20268">
    <property type="entry name" value="SBDS_C"/>
    <property type="match status" value="1"/>
</dbReference>
<name>A0A1D8NPZ0_YARLL</name>
<dbReference type="PROSITE" id="PS01267">
    <property type="entry name" value="UPF0023"/>
    <property type="match status" value="1"/>
</dbReference>
<dbReference type="GO" id="GO:0042134">
    <property type="term" value="F:rRNA primary transcript binding"/>
    <property type="evidence" value="ECO:0007669"/>
    <property type="project" value="EnsemblFungi"/>
</dbReference>
<dbReference type="Proteomes" id="UP000182444">
    <property type="component" value="Chromosome 1F"/>
</dbReference>
<comment type="subunit">
    <text evidence="7">Associates with the 60S ribosomal subunit.</text>
</comment>
<dbReference type="GO" id="GO:0070181">
    <property type="term" value="F:small ribosomal subunit rRNA binding"/>
    <property type="evidence" value="ECO:0007669"/>
    <property type="project" value="EnsemblFungi"/>
</dbReference>
<evidence type="ECO:0000256" key="8">
    <source>
        <dbReference type="ARBA" id="ARBA00071414"/>
    </source>
</evidence>
<dbReference type="SUPFAM" id="SSF109728">
    <property type="entry name" value="Hypothetical protein AF0491, middle domain"/>
    <property type="match status" value="1"/>
</dbReference>
<dbReference type="eggNOG" id="KOG2917">
    <property type="taxonomic scope" value="Eukaryota"/>
</dbReference>
<dbReference type="InterPro" id="IPR018978">
    <property type="entry name" value="SDO1/SBDS_central"/>
</dbReference>
<dbReference type="InterPro" id="IPR002140">
    <property type="entry name" value="Sdo1/SBDS"/>
</dbReference>
<evidence type="ECO:0000259" key="9">
    <source>
        <dbReference type="Pfam" id="PF01172"/>
    </source>
</evidence>
<dbReference type="GO" id="GO:0005085">
    <property type="term" value="F:guanyl-nucleotide exchange factor activity"/>
    <property type="evidence" value="ECO:0007669"/>
    <property type="project" value="EnsemblFungi"/>
</dbReference>
<evidence type="ECO:0000256" key="4">
    <source>
        <dbReference type="ARBA" id="ARBA00022490"/>
    </source>
</evidence>
<evidence type="ECO:0000256" key="5">
    <source>
        <dbReference type="ARBA" id="ARBA00022517"/>
    </source>
</evidence>
<evidence type="ECO:0000256" key="3">
    <source>
        <dbReference type="ARBA" id="ARBA00007433"/>
    </source>
</evidence>
<dbReference type="NCBIfam" id="TIGR00291">
    <property type="entry name" value="RNA_SBDS"/>
    <property type="match status" value="1"/>
</dbReference>
<evidence type="ECO:0000256" key="1">
    <source>
        <dbReference type="ARBA" id="ARBA00004123"/>
    </source>
</evidence>
<evidence type="ECO:0000256" key="6">
    <source>
        <dbReference type="ARBA" id="ARBA00023242"/>
    </source>
</evidence>
<evidence type="ECO:0000256" key="2">
    <source>
        <dbReference type="ARBA" id="ARBA00004496"/>
    </source>
</evidence>
<dbReference type="InterPro" id="IPR019783">
    <property type="entry name" value="SDO1/SBDS_N"/>
</dbReference>
<dbReference type="InterPro" id="IPR036786">
    <property type="entry name" value="Ribosome_mat_SBDS_N_sf"/>
</dbReference>
<feature type="domain" description="Ribosome maturation protein SDO1/SBDS central" evidence="10">
    <location>
        <begin position="111"/>
        <end position="174"/>
    </location>
</feature>
<dbReference type="PANTHER" id="PTHR10927:SF1">
    <property type="entry name" value="RIBOSOME MATURATION PROTEIN SBDS"/>
    <property type="match status" value="1"/>
</dbReference>
<accession>A0A1D8NPZ0</accession>
<dbReference type="EMBL" id="CP017558">
    <property type="protein sequence ID" value="AOW07682.1"/>
    <property type="molecule type" value="Genomic_DNA"/>
</dbReference>
<dbReference type="Pfam" id="PF01172">
    <property type="entry name" value="SBDS_N"/>
    <property type="match status" value="1"/>
</dbReference>
<sequence>MAGIQQPSGQIKLTNVALVRLKKGRKRFEIACYQNKVQDWRKGVETDLDEVLQIPQVFVNVGKGQTAPRDDMKAAFGHTDQDKIILEILNTGELQLGEKERQQQSNQLQTEIIQLVSQKCVNSKTKRPYTATMIEKALIGELKFNIVPKKSAKIQAMDAIKLLVEKQIIPIARARMRIRVTGDVKKLGLGEKLKTDMGATVEEETHDELVCSIDPGQFRPVNEFVLAEVKGKCKVEVMEVAVQN</sequence>
<dbReference type="GO" id="GO:0070180">
    <property type="term" value="F:large ribosomal subunit rRNA binding"/>
    <property type="evidence" value="ECO:0007669"/>
    <property type="project" value="EnsemblFungi"/>
</dbReference>
<dbReference type="AlphaFoldDB" id="A0A1D8NPZ0"/>
<dbReference type="GO" id="GO:0005737">
    <property type="term" value="C:cytoplasm"/>
    <property type="evidence" value="ECO:0007669"/>
    <property type="project" value="UniProtKB-SubCell"/>
</dbReference>
<dbReference type="GeneID" id="2908378"/>
<dbReference type="Gene3D" id="3.30.70.240">
    <property type="match status" value="1"/>
</dbReference>
<dbReference type="Gene3D" id="3.30.1250.10">
    <property type="entry name" value="Ribosome maturation protein SBDS, N-terminal domain"/>
    <property type="match status" value="1"/>
</dbReference>